<keyword evidence="1" id="KW-0808">Transferase</keyword>
<keyword evidence="2" id="KW-1185">Reference proteome</keyword>
<evidence type="ECO:0000313" key="1">
    <source>
        <dbReference type="EMBL" id="QNO18857.1"/>
    </source>
</evidence>
<organism evidence="1 2">
    <name type="scientific">Caproicibacterium amylolyticum</name>
    <dbReference type="NCBI Taxonomy" id="2766537"/>
    <lineage>
        <taxon>Bacteria</taxon>
        <taxon>Bacillati</taxon>
        <taxon>Bacillota</taxon>
        <taxon>Clostridia</taxon>
        <taxon>Eubacteriales</taxon>
        <taxon>Oscillospiraceae</taxon>
        <taxon>Caproicibacterium</taxon>
    </lineage>
</organism>
<dbReference type="Pfam" id="PF13189">
    <property type="entry name" value="Cytidylate_kin2"/>
    <property type="match status" value="1"/>
</dbReference>
<dbReference type="InterPro" id="IPR027417">
    <property type="entry name" value="P-loop_NTPase"/>
</dbReference>
<gene>
    <name evidence="1" type="ORF">H6X83_04280</name>
</gene>
<accession>A0A7G9WJJ5</accession>
<dbReference type="KEGG" id="caml:H6X83_04280"/>
<reference evidence="1 2" key="1">
    <citation type="submission" date="2020-08" db="EMBL/GenBank/DDBJ databases">
        <authorList>
            <person name="Ren C."/>
            <person name="Gu Y."/>
            <person name="Xu Y."/>
        </authorList>
    </citation>
    <scope>NUCLEOTIDE SEQUENCE [LARGE SCALE GENOMIC DNA]</scope>
    <source>
        <strain evidence="1 2">LBM18003</strain>
    </source>
</reference>
<dbReference type="SUPFAM" id="SSF52540">
    <property type="entry name" value="P-loop containing nucleoside triphosphate hydrolases"/>
    <property type="match status" value="1"/>
</dbReference>
<dbReference type="EMBL" id="CP060696">
    <property type="protein sequence ID" value="QNO18857.1"/>
    <property type="molecule type" value="Genomic_DNA"/>
</dbReference>
<name>A0A7G9WJJ5_9FIRM</name>
<keyword evidence="1" id="KW-0418">Kinase</keyword>
<dbReference type="AlphaFoldDB" id="A0A7G9WJJ5"/>
<protein>
    <submittedName>
        <fullName evidence="1">Cytidylate kinase-like family protein</fullName>
    </submittedName>
</protein>
<sequence length="195" mass="22393">MSYRVISISRQFGSGGHEISEKLSRALSFPFYDKDLISRAAKESGLSTEILESADEHSDNIPENGEQRPSLALSTSDTLFVTQTKIIRRLAQHENCIIVGRCSDVILLEEDVQLLRVFIHAPLRKRIERIQKLRGLSAQEAELLIRQSDKQRRTYYSYYTDTQWGIQDNYDISLNSAYWGVEKCVDLLTEAVQFM</sequence>
<dbReference type="Gene3D" id="3.40.50.300">
    <property type="entry name" value="P-loop containing nucleotide triphosphate hydrolases"/>
    <property type="match status" value="1"/>
</dbReference>
<dbReference type="Proteomes" id="UP000516046">
    <property type="component" value="Chromosome"/>
</dbReference>
<proteinExistence type="predicted"/>
<dbReference type="GO" id="GO:0016301">
    <property type="term" value="F:kinase activity"/>
    <property type="evidence" value="ECO:0007669"/>
    <property type="project" value="UniProtKB-KW"/>
</dbReference>
<evidence type="ECO:0000313" key="2">
    <source>
        <dbReference type="Proteomes" id="UP000516046"/>
    </source>
</evidence>
<dbReference type="RefSeq" id="WP_212507926.1">
    <property type="nucleotide sequence ID" value="NZ_CP060696.1"/>
</dbReference>